<evidence type="ECO:0000313" key="2">
    <source>
        <dbReference type="EMBL" id="OGL41978.1"/>
    </source>
</evidence>
<sequence length="103" mass="11747">MKIDNEYNAGKTESHLKLVELKGKAKFQEKKYNPNSAPGDDQVELSSTLRKYNEIQRSYGVPDENREEKILNLRESVEKGTYNVQGRFIAEKLIETGSLNNVA</sequence>
<dbReference type="Pfam" id="PF04316">
    <property type="entry name" value="FlgM"/>
    <property type="match status" value="1"/>
</dbReference>
<dbReference type="InterPro" id="IPR035890">
    <property type="entry name" value="Anti-sigma-28_factor_FlgM_sf"/>
</dbReference>
<organism evidence="2 3">
    <name type="scientific">Candidatus Schekmanbacteria bacterium RBG_13_48_7</name>
    <dbReference type="NCBI Taxonomy" id="1817878"/>
    <lineage>
        <taxon>Bacteria</taxon>
        <taxon>Candidatus Schekmaniibacteriota</taxon>
    </lineage>
</organism>
<comment type="caution">
    <text evidence="2">The sequence shown here is derived from an EMBL/GenBank/DDBJ whole genome shotgun (WGS) entry which is preliminary data.</text>
</comment>
<dbReference type="AlphaFoldDB" id="A0A1F7RLD0"/>
<evidence type="ECO:0000313" key="3">
    <source>
        <dbReference type="Proteomes" id="UP000179266"/>
    </source>
</evidence>
<dbReference type="SUPFAM" id="SSF101498">
    <property type="entry name" value="Anti-sigma factor FlgM"/>
    <property type="match status" value="1"/>
</dbReference>
<feature type="domain" description="Anti-sigma-28 factor FlgM C-terminal" evidence="1">
    <location>
        <begin position="41"/>
        <end position="95"/>
    </location>
</feature>
<dbReference type="EMBL" id="MGDD01000337">
    <property type="protein sequence ID" value="OGL41978.1"/>
    <property type="molecule type" value="Genomic_DNA"/>
</dbReference>
<name>A0A1F7RLD0_9BACT</name>
<protein>
    <recommendedName>
        <fullName evidence="1">Anti-sigma-28 factor FlgM C-terminal domain-containing protein</fullName>
    </recommendedName>
</protein>
<dbReference type="Proteomes" id="UP000179266">
    <property type="component" value="Unassembled WGS sequence"/>
</dbReference>
<dbReference type="InterPro" id="IPR031316">
    <property type="entry name" value="FlgM_C"/>
</dbReference>
<evidence type="ECO:0000259" key="1">
    <source>
        <dbReference type="Pfam" id="PF04316"/>
    </source>
</evidence>
<accession>A0A1F7RLD0</accession>
<proteinExistence type="predicted"/>
<reference evidence="2 3" key="1">
    <citation type="journal article" date="2016" name="Nat. Commun.">
        <title>Thousands of microbial genomes shed light on interconnected biogeochemical processes in an aquifer system.</title>
        <authorList>
            <person name="Anantharaman K."/>
            <person name="Brown C.T."/>
            <person name="Hug L.A."/>
            <person name="Sharon I."/>
            <person name="Castelle C.J."/>
            <person name="Probst A.J."/>
            <person name="Thomas B.C."/>
            <person name="Singh A."/>
            <person name="Wilkins M.J."/>
            <person name="Karaoz U."/>
            <person name="Brodie E.L."/>
            <person name="Williams K.H."/>
            <person name="Hubbard S.S."/>
            <person name="Banfield J.F."/>
        </authorList>
    </citation>
    <scope>NUCLEOTIDE SEQUENCE [LARGE SCALE GENOMIC DNA]</scope>
</reference>
<gene>
    <name evidence="2" type="ORF">A2161_00615</name>
</gene>